<accession>A0A653A1U3</accession>
<gene>
    <name evidence="1" type="ORF">TRIP_B200140</name>
</gene>
<dbReference type="AlphaFoldDB" id="A0A653A1U3"/>
<sequence length="80" mass="8892">MPDKDPRLSMGRRLFEHAKNYNNSGDCGARFKNGCWIGGFERFDTPREGSGLGGMDRSLRLGIGQEAVCSRWGLIWGVSL</sequence>
<dbReference type="EMBL" id="UPXX01000013">
    <property type="protein sequence ID" value="VBB42000.1"/>
    <property type="molecule type" value="Genomic_DNA"/>
</dbReference>
<organism evidence="1">
    <name type="scientific">Uncultured Desulfatiglans sp</name>
    <dbReference type="NCBI Taxonomy" id="1748965"/>
    <lineage>
        <taxon>Bacteria</taxon>
        <taxon>Pseudomonadati</taxon>
        <taxon>Thermodesulfobacteriota</taxon>
        <taxon>Desulfobacteria</taxon>
        <taxon>Desulfatiglandales</taxon>
        <taxon>Desulfatiglandaceae</taxon>
        <taxon>Desulfatiglans</taxon>
        <taxon>environmental samples</taxon>
    </lineage>
</organism>
<evidence type="ECO:0000313" key="1">
    <source>
        <dbReference type="EMBL" id="VBB42000.1"/>
    </source>
</evidence>
<name>A0A653A1U3_UNCDX</name>
<reference evidence="1" key="1">
    <citation type="submission" date="2018-07" db="EMBL/GenBank/DDBJ databases">
        <authorList>
            <consortium name="Genoscope - CEA"/>
            <person name="William W."/>
        </authorList>
    </citation>
    <scope>NUCLEOTIDE SEQUENCE</scope>
    <source>
        <strain evidence="1">IK1</strain>
    </source>
</reference>
<protein>
    <submittedName>
        <fullName evidence="1">Uncharacterized protein</fullName>
    </submittedName>
</protein>
<proteinExistence type="predicted"/>